<name>A0A4R7STE5_9BACT</name>
<gene>
    <name evidence="2" type="ORF">EI77_00857</name>
</gene>
<evidence type="ECO:0000256" key="1">
    <source>
        <dbReference type="SAM" id="MobiDB-lite"/>
    </source>
</evidence>
<organism evidence="2 3">
    <name type="scientific">Prosthecobacter fusiformis</name>
    <dbReference type="NCBI Taxonomy" id="48464"/>
    <lineage>
        <taxon>Bacteria</taxon>
        <taxon>Pseudomonadati</taxon>
        <taxon>Verrucomicrobiota</taxon>
        <taxon>Verrucomicrobiia</taxon>
        <taxon>Verrucomicrobiales</taxon>
        <taxon>Verrucomicrobiaceae</taxon>
        <taxon>Prosthecobacter</taxon>
    </lineage>
</organism>
<sequence length="61" mass="6667">MVSPAAEAADWETNVGGSSKPDPRAWMSTIGMFSGDELMKEIDAEGARLRREQTKHELSGM</sequence>
<evidence type="ECO:0000313" key="2">
    <source>
        <dbReference type="EMBL" id="TDU81547.1"/>
    </source>
</evidence>
<protein>
    <submittedName>
        <fullName evidence="2">Uncharacterized protein</fullName>
    </submittedName>
</protein>
<dbReference type="Proteomes" id="UP000295662">
    <property type="component" value="Unassembled WGS sequence"/>
</dbReference>
<accession>A0A4R7STE5</accession>
<comment type="caution">
    <text evidence="2">The sequence shown here is derived from an EMBL/GenBank/DDBJ whole genome shotgun (WGS) entry which is preliminary data.</text>
</comment>
<feature type="region of interest" description="Disordered" evidence="1">
    <location>
        <begin position="1"/>
        <end position="24"/>
    </location>
</feature>
<evidence type="ECO:0000313" key="3">
    <source>
        <dbReference type="Proteomes" id="UP000295662"/>
    </source>
</evidence>
<keyword evidence="3" id="KW-1185">Reference proteome</keyword>
<dbReference type="AlphaFoldDB" id="A0A4R7STE5"/>
<proteinExistence type="predicted"/>
<reference evidence="2 3" key="1">
    <citation type="submission" date="2019-03" db="EMBL/GenBank/DDBJ databases">
        <title>Genomic Encyclopedia of Archaeal and Bacterial Type Strains, Phase II (KMG-II): from individual species to whole genera.</title>
        <authorList>
            <person name="Goeker M."/>
        </authorList>
    </citation>
    <scope>NUCLEOTIDE SEQUENCE [LARGE SCALE GENOMIC DNA]</scope>
    <source>
        <strain evidence="2 3">ATCC 25309</strain>
    </source>
</reference>
<dbReference type="EMBL" id="SOCA01000001">
    <property type="protein sequence ID" value="TDU81547.1"/>
    <property type="molecule type" value="Genomic_DNA"/>
</dbReference>